<dbReference type="Proteomes" id="UP000828941">
    <property type="component" value="Chromosome 10"/>
</dbReference>
<proteinExistence type="predicted"/>
<protein>
    <submittedName>
        <fullName evidence="1">Uncharacterized protein</fullName>
    </submittedName>
</protein>
<comment type="caution">
    <text evidence="1">The sequence shown here is derived from an EMBL/GenBank/DDBJ whole genome shotgun (WGS) entry which is preliminary data.</text>
</comment>
<sequence length="312" mass="34158">MADSGSLPSPAEKYKKPTSSFFSSPRLFTNFTSKGFNETDAVMSPTSILDSKPFCGFRNPFWSETNSPRTPGAELKRHWDKLDSKGVGLGLVDALVDDKPGDAASKKPETRMVLFGSQLKIQIPLLPPPSQALFLSESPKSPADFGIKTRNSQLNSSSGSFSPSHVSKPAFGSENSALETLNSPKVFTGCLSACEMELSEDYTRVISHGPNPRTTHIFDNCVIESSCFESFDAGFSSASSPKENGFVSDHTSYPSESFLSCCFYCKRSLGQGKDIYMYRGERAFCSRECRYQGMLLEEGVENLEADDIYGTC</sequence>
<accession>A0ACB9M1G9</accession>
<organism evidence="1 2">
    <name type="scientific">Bauhinia variegata</name>
    <name type="common">Purple orchid tree</name>
    <name type="synonym">Phanera variegata</name>
    <dbReference type="NCBI Taxonomy" id="167791"/>
    <lineage>
        <taxon>Eukaryota</taxon>
        <taxon>Viridiplantae</taxon>
        <taxon>Streptophyta</taxon>
        <taxon>Embryophyta</taxon>
        <taxon>Tracheophyta</taxon>
        <taxon>Spermatophyta</taxon>
        <taxon>Magnoliopsida</taxon>
        <taxon>eudicotyledons</taxon>
        <taxon>Gunneridae</taxon>
        <taxon>Pentapetalae</taxon>
        <taxon>rosids</taxon>
        <taxon>fabids</taxon>
        <taxon>Fabales</taxon>
        <taxon>Fabaceae</taxon>
        <taxon>Cercidoideae</taxon>
        <taxon>Cercideae</taxon>
        <taxon>Bauhiniinae</taxon>
        <taxon>Bauhinia</taxon>
    </lineage>
</organism>
<keyword evidence="2" id="KW-1185">Reference proteome</keyword>
<evidence type="ECO:0000313" key="2">
    <source>
        <dbReference type="Proteomes" id="UP000828941"/>
    </source>
</evidence>
<gene>
    <name evidence="1" type="ORF">L6164_025691</name>
</gene>
<dbReference type="EMBL" id="CM039435">
    <property type="protein sequence ID" value="KAI4317860.1"/>
    <property type="molecule type" value="Genomic_DNA"/>
</dbReference>
<name>A0ACB9M1G9_BAUVA</name>
<reference evidence="1 2" key="1">
    <citation type="journal article" date="2022" name="DNA Res.">
        <title>Chromosomal-level genome assembly of the orchid tree Bauhinia variegata (Leguminosae; Cercidoideae) supports the allotetraploid origin hypothesis of Bauhinia.</title>
        <authorList>
            <person name="Zhong Y."/>
            <person name="Chen Y."/>
            <person name="Zheng D."/>
            <person name="Pang J."/>
            <person name="Liu Y."/>
            <person name="Luo S."/>
            <person name="Meng S."/>
            <person name="Qian L."/>
            <person name="Wei D."/>
            <person name="Dai S."/>
            <person name="Zhou R."/>
        </authorList>
    </citation>
    <scope>NUCLEOTIDE SEQUENCE [LARGE SCALE GENOMIC DNA]</scope>
    <source>
        <strain evidence="1">BV-YZ2020</strain>
    </source>
</reference>
<evidence type="ECO:0000313" key="1">
    <source>
        <dbReference type="EMBL" id="KAI4317860.1"/>
    </source>
</evidence>